<organism evidence="3 4">
    <name type="scientific">Hydrogenibacillus schlegelii</name>
    <name type="common">Bacillus schlegelii</name>
    <dbReference type="NCBI Taxonomy" id="1484"/>
    <lineage>
        <taxon>Bacteria</taxon>
        <taxon>Bacillati</taxon>
        <taxon>Bacillota</taxon>
        <taxon>Bacilli</taxon>
        <taxon>Bacillales</taxon>
        <taxon>Bacillales Family X. Incertae Sedis</taxon>
        <taxon>Hydrogenibacillus</taxon>
    </lineage>
</organism>
<dbReference type="STRING" id="1484.SA87_09185"/>
<evidence type="ECO:0000259" key="2">
    <source>
        <dbReference type="SMART" id="SM00382"/>
    </source>
</evidence>
<comment type="similarity">
    <text evidence="1">Belongs to the Mg-chelatase subunits D/I family. ComM subfamily.</text>
</comment>
<dbReference type="InterPro" id="IPR000523">
    <property type="entry name" value="Mg_chelatse_chII-like_cat_dom"/>
</dbReference>
<proteinExistence type="inferred from homology"/>
<dbReference type="InterPro" id="IPR003593">
    <property type="entry name" value="AAA+_ATPase"/>
</dbReference>
<reference evidence="3 4" key="1">
    <citation type="submission" date="2015-09" db="EMBL/GenBank/DDBJ databases">
        <title>Draft genome sequence of Hydrogenibacillus schlegelii DSM 2000.</title>
        <authorList>
            <person name="Hemp J."/>
        </authorList>
    </citation>
    <scope>NUCLEOTIDE SEQUENCE [LARGE SCALE GENOMIC DNA]</scope>
    <source>
        <strain evidence="3 4">MA 48</strain>
    </source>
</reference>
<evidence type="ECO:0000313" key="3">
    <source>
        <dbReference type="EMBL" id="OAR04687.1"/>
    </source>
</evidence>
<dbReference type="NCBIfam" id="TIGR00368">
    <property type="entry name" value="YifB family Mg chelatase-like AAA ATPase"/>
    <property type="match status" value="1"/>
</dbReference>
<dbReference type="EMBL" id="JXBB01000012">
    <property type="protein sequence ID" value="OAR04687.1"/>
    <property type="molecule type" value="Genomic_DNA"/>
</dbReference>
<feature type="domain" description="AAA+ ATPase" evidence="2">
    <location>
        <begin position="208"/>
        <end position="392"/>
    </location>
</feature>
<dbReference type="Pfam" id="PF13541">
    <property type="entry name" value="ChlI"/>
    <property type="match status" value="1"/>
</dbReference>
<dbReference type="InterPro" id="IPR020568">
    <property type="entry name" value="Ribosomal_Su5_D2-typ_SF"/>
</dbReference>
<dbReference type="SMART" id="SM00382">
    <property type="entry name" value="AAA"/>
    <property type="match status" value="1"/>
</dbReference>
<dbReference type="Pfam" id="PF13335">
    <property type="entry name" value="Mg_chelatase_C"/>
    <property type="match status" value="1"/>
</dbReference>
<dbReference type="InterPro" id="IPR004482">
    <property type="entry name" value="Mg_chelat-rel"/>
</dbReference>
<dbReference type="GO" id="GO:0005524">
    <property type="term" value="F:ATP binding"/>
    <property type="evidence" value="ECO:0007669"/>
    <property type="project" value="InterPro"/>
</dbReference>
<dbReference type="PANTHER" id="PTHR32039">
    <property type="entry name" value="MAGNESIUM-CHELATASE SUBUNIT CHLI"/>
    <property type="match status" value="1"/>
</dbReference>
<dbReference type="PANTHER" id="PTHR32039:SF7">
    <property type="entry name" value="COMPETENCE PROTEIN COMM"/>
    <property type="match status" value="1"/>
</dbReference>
<dbReference type="Gene3D" id="3.30.230.10">
    <property type="match status" value="1"/>
</dbReference>
<dbReference type="SUPFAM" id="SSF54211">
    <property type="entry name" value="Ribosomal protein S5 domain 2-like"/>
    <property type="match status" value="1"/>
</dbReference>
<dbReference type="SUPFAM" id="SSF52540">
    <property type="entry name" value="P-loop containing nucleoside triphosphate hydrolases"/>
    <property type="match status" value="1"/>
</dbReference>
<dbReference type="Pfam" id="PF01078">
    <property type="entry name" value="Mg_chelatase"/>
    <property type="match status" value="1"/>
</dbReference>
<dbReference type="OrthoDB" id="9813147at2"/>
<dbReference type="InterPro" id="IPR025158">
    <property type="entry name" value="Mg_chelat-rel_C"/>
</dbReference>
<name>A0A179IPT0_HYDSH</name>
<dbReference type="Gene3D" id="3.40.50.300">
    <property type="entry name" value="P-loop containing nucleotide triphosphate hydrolases"/>
    <property type="match status" value="1"/>
</dbReference>
<sequence length="519" mass="56106">MVVRVFGATVEGVVGLPVAVEVDLSGGLPVFDIVGLPDGAVREARERVRAAIRNSGFQFPLRRITVSLAPADRRKEGSGLDLPIAVAILAADGQIRPRRPLERLLLVGELSLDGGLKAVRGTLAMGLMAKEAGFRAIVLPAESRPEAAWVRHPAFLGASLRDVVAYLEGKAEAAVVPSEPEPSHTYGDLDDVFGQPAAKRALLIAAAGFHSALLIGPPGAGKTMLAERLPRLLPPLDEAEMREVMTIYDVAGMRRPPEERRRRPFRAPHHTITTAGLIGGGNPPRPGEVTLAHRGVLFLDELPEFSRRALEVLRQPLESGRVWIGRTRGSVVYPARFLLIAAMNPCPCGYYGFEDERHRCRCRAPEIARYRQKISGPIADRFDLVVDVPRPDGFSLWSAVPGGEPAPGGGPPGTPSGASDLARRLAAAFERQHHRFRGTPFRFNGEMDVAFLRKAAAITPAARRLFTEAVRQAALTGRGAVRALRVARTIADLDDAAEVAEAHVAEALAFRVDGWDERL</sequence>
<dbReference type="AlphaFoldDB" id="A0A179IPT0"/>
<evidence type="ECO:0000256" key="1">
    <source>
        <dbReference type="ARBA" id="ARBA00006354"/>
    </source>
</evidence>
<keyword evidence="4" id="KW-1185">Reference proteome</keyword>
<protein>
    <recommendedName>
        <fullName evidence="2">AAA+ ATPase domain-containing protein</fullName>
    </recommendedName>
</protein>
<dbReference type="InterPro" id="IPR045006">
    <property type="entry name" value="CHLI-like"/>
</dbReference>
<evidence type="ECO:0000313" key="4">
    <source>
        <dbReference type="Proteomes" id="UP000243024"/>
    </source>
</evidence>
<dbReference type="InterPro" id="IPR014721">
    <property type="entry name" value="Ribsml_uS5_D2-typ_fold_subgr"/>
</dbReference>
<dbReference type="Proteomes" id="UP000243024">
    <property type="component" value="Unassembled WGS sequence"/>
</dbReference>
<comment type="caution">
    <text evidence="3">The sequence shown here is derived from an EMBL/GenBank/DDBJ whole genome shotgun (WGS) entry which is preliminary data.</text>
</comment>
<dbReference type="InterPro" id="IPR027417">
    <property type="entry name" value="P-loop_NTPase"/>
</dbReference>
<dbReference type="RefSeq" id="WP_066199987.1">
    <property type="nucleotide sequence ID" value="NZ_CBCSAS010000004.1"/>
</dbReference>
<accession>A0A179IPT0</accession>
<gene>
    <name evidence="3" type="ORF">SA87_09185</name>
</gene>